<accession>A0A3Q9J315</accession>
<dbReference type="Proteomes" id="UP000276888">
    <property type="component" value="Chromosome"/>
</dbReference>
<evidence type="ECO:0000259" key="1">
    <source>
        <dbReference type="Pfam" id="PF14534"/>
    </source>
</evidence>
<dbReference type="InterPro" id="IPR032710">
    <property type="entry name" value="NTF2-like_dom_sf"/>
</dbReference>
<dbReference type="KEGG" id="mlv:CVS47_01331"/>
<organism evidence="2 3">
    <name type="scientific">Microbacterium lemovicicum</name>
    <dbReference type="NCBI Taxonomy" id="1072463"/>
    <lineage>
        <taxon>Bacteria</taxon>
        <taxon>Bacillati</taxon>
        <taxon>Actinomycetota</taxon>
        <taxon>Actinomycetes</taxon>
        <taxon>Micrococcales</taxon>
        <taxon>Microbacteriaceae</taxon>
        <taxon>Microbacterium</taxon>
    </lineage>
</organism>
<dbReference type="RefSeq" id="WP_164734611.1">
    <property type="nucleotide sequence ID" value="NZ_CP031423.1"/>
</dbReference>
<gene>
    <name evidence="2" type="ORF">CVS47_01331</name>
</gene>
<dbReference type="EMBL" id="CP031423">
    <property type="protein sequence ID" value="AZS36723.1"/>
    <property type="molecule type" value="Genomic_DNA"/>
</dbReference>
<reference evidence="2 3" key="1">
    <citation type="submission" date="2018-08" db="EMBL/GenBank/DDBJ databases">
        <title>Microbacterium lemovicicum sp. nov., a bacterium isolated from a natural uranium-rich soil.</title>
        <authorList>
            <person name="ORTET P."/>
        </authorList>
    </citation>
    <scope>NUCLEOTIDE SEQUENCE [LARGE SCALE GENOMIC DNA]</scope>
    <source>
        <strain evidence="2 3">Viu22</strain>
    </source>
</reference>
<evidence type="ECO:0000313" key="3">
    <source>
        <dbReference type="Proteomes" id="UP000276888"/>
    </source>
</evidence>
<evidence type="ECO:0000313" key="2">
    <source>
        <dbReference type="EMBL" id="AZS36723.1"/>
    </source>
</evidence>
<name>A0A3Q9J315_9MICO</name>
<proteinExistence type="predicted"/>
<feature type="domain" description="DUF4440" evidence="1">
    <location>
        <begin position="11"/>
        <end position="105"/>
    </location>
</feature>
<dbReference type="InterPro" id="IPR027843">
    <property type="entry name" value="DUF4440"/>
</dbReference>
<dbReference type="Pfam" id="PF14534">
    <property type="entry name" value="DUF4440"/>
    <property type="match status" value="1"/>
</dbReference>
<dbReference type="SUPFAM" id="SSF54427">
    <property type="entry name" value="NTF2-like"/>
    <property type="match status" value="1"/>
</dbReference>
<dbReference type="Gene3D" id="3.10.450.50">
    <property type="match status" value="1"/>
</dbReference>
<sequence>MDAATSRHATVRAAEIELLGSDARRDPSRAAELMHPDFLEIGRSGRVRFFDEMVEALAAEDARPTPVTDEWRFRDLAPGIVLVTYRIRRAGRDSRHSSIWDLADGSPRVVFHQGTHLPDGSADQDRPRG</sequence>
<keyword evidence="3" id="KW-1185">Reference proteome</keyword>
<protein>
    <recommendedName>
        <fullName evidence="1">DUF4440 domain-containing protein</fullName>
    </recommendedName>
</protein>
<dbReference type="AlphaFoldDB" id="A0A3Q9J315"/>